<dbReference type="EC" id="5.4.99.12" evidence="4"/>
<organism evidence="9 10">
    <name type="scientific">Rhizosphaericola mali</name>
    <dbReference type="NCBI Taxonomy" id="2545455"/>
    <lineage>
        <taxon>Bacteria</taxon>
        <taxon>Pseudomonadati</taxon>
        <taxon>Bacteroidota</taxon>
        <taxon>Chitinophagia</taxon>
        <taxon>Chitinophagales</taxon>
        <taxon>Chitinophagaceae</taxon>
        <taxon>Rhizosphaericola</taxon>
    </lineage>
</organism>
<dbReference type="AlphaFoldDB" id="A0A5P2G2R5"/>
<evidence type="ECO:0000256" key="4">
    <source>
        <dbReference type="HAMAP-Rule" id="MF_00171"/>
    </source>
</evidence>
<dbReference type="InterPro" id="IPR001406">
    <property type="entry name" value="PsdUridine_synth_TruA"/>
</dbReference>
<dbReference type="InterPro" id="IPR020103">
    <property type="entry name" value="PsdUridine_synth_cat_dom_sf"/>
</dbReference>
<dbReference type="SUPFAM" id="SSF55120">
    <property type="entry name" value="Pseudouridine synthase"/>
    <property type="match status" value="1"/>
</dbReference>
<dbReference type="KEGG" id="arac:E0W69_012730"/>
<dbReference type="CDD" id="cd02570">
    <property type="entry name" value="PseudoU_synth_EcTruA"/>
    <property type="match status" value="1"/>
</dbReference>
<dbReference type="PIRSF" id="PIRSF001430">
    <property type="entry name" value="tRNA_psdUrid_synth"/>
    <property type="match status" value="1"/>
</dbReference>
<dbReference type="NCBIfam" id="TIGR00071">
    <property type="entry name" value="hisT_truA"/>
    <property type="match status" value="1"/>
</dbReference>
<dbReference type="OrthoDB" id="9811823at2"/>
<dbReference type="PANTHER" id="PTHR11142">
    <property type="entry name" value="PSEUDOURIDYLATE SYNTHASE"/>
    <property type="match status" value="1"/>
</dbReference>
<evidence type="ECO:0000313" key="10">
    <source>
        <dbReference type="Proteomes" id="UP000292424"/>
    </source>
</evidence>
<comment type="catalytic activity">
    <reaction evidence="4 7">
        <text>uridine(38/39/40) in tRNA = pseudouridine(38/39/40) in tRNA</text>
        <dbReference type="Rhea" id="RHEA:22376"/>
        <dbReference type="Rhea" id="RHEA-COMP:10085"/>
        <dbReference type="Rhea" id="RHEA-COMP:10087"/>
        <dbReference type="ChEBI" id="CHEBI:65314"/>
        <dbReference type="ChEBI" id="CHEBI:65315"/>
        <dbReference type="EC" id="5.4.99.12"/>
    </reaction>
</comment>
<dbReference type="Pfam" id="PF01416">
    <property type="entry name" value="PseudoU_synth_1"/>
    <property type="match status" value="1"/>
</dbReference>
<sequence length="251" mass="28463">MRYFLEVCYKGTNFNGFQIQNTGKTIQGEIQNALLKLLKDPIILTGSSRTDAGVHALQNYFHFDIAGAFPMGKVYNLNSMVSPDIVIKRIVEVGAEAHARFDANTREYKYYIHQSKNPFIQDTSYYYPYTMDWDKLKAATALVLGRHDFSSFSKKNTQVNNHFCEIFKAEWSMDNEQIVFNIRGNRFLRGMVRALVATLLKVGRGYFSFDDFAAILAAHDCTKADFSAPGKGLFLVEVAYPTEVITPSPVM</sequence>
<feature type="binding site" evidence="4 6">
    <location>
        <position position="108"/>
    </location>
    <ligand>
        <name>substrate</name>
    </ligand>
</feature>
<dbReference type="GO" id="GO:0160147">
    <property type="term" value="F:tRNA pseudouridine(38-40) synthase activity"/>
    <property type="evidence" value="ECO:0007669"/>
    <property type="project" value="UniProtKB-EC"/>
</dbReference>
<dbReference type="HAMAP" id="MF_00171">
    <property type="entry name" value="TruA"/>
    <property type="match status" value="1"/>
</dbReference>
<dbReference type="Proteomes" id="UP000292424">
    <property type="component" value="Chromosome"/>
</dbReference>
<dbReference type="RefSeq" id="WP_131330430.1">
    <property type="nucleotide sequence ID" value="NZ_CP044016.1"/>
</dbReference>
<dbReference type="InterPro" id="IPR020097">
    <property type="entry name" value="PsdUridine_synth_TruA_a/b_dom"/>
</dbReference>
<evidence type="ECO:0000256" key="6">
    <source>
        <dbReference type="PIRSR" id="PIRSR001430-2"/>
    </source>
</evidence>
<dbReference type="Gene3D" id="3.30.70.660">
    <property type="entry name" value="Pseudouridine synthase I, catalytic domain, C-terminal subdomain"/>
    <property type="match status" value="1"/>
</dbReference>
<comment type="caution">
    <text evidence="4">Lacks conserved residue(s) required for the propagation of feature annotation.</text>
</comment>
<keyword evidence="10" id="KW-1185">Reference proteome</keyword>
<dbReference type="EMBL" id="CP044016">
    <property type="protein sequence ID" value="QES89487.1"/>
    <property type="molecule type" value="Genomic_DNA"/>
</dbReference>
<evidence type="ECO:0000256" key="3">
    <source>
        <dbReference type="ARBA" id="ARBA00023235"/>
    </source>
</evidence>
<comment type="function">
    <text evidence="4">Formation of pseudouridine at positions 38, 39 and 40 in the anticodon stem and loop of transfer RNAs.</text>
</comment>
<protein>
    <recommendedName>
        <fullName evidence="4">tRNA pseudouridine synthase A</fullName>
        <ecNumber evidence="4">5.4.99.12</ecNumber>
    </recommendedName>
    <alternativeName>
        <fullName evidence="4">tRNA pseudouridine(38-40) synthase</fullName>
    </alternativeName>
    <alternativeName>
        <fullName evidence="4">tRNA pseudouridylate synthase I</fullName>
    </alternativeName>
    <alternativeName>
        <fullName evidence="4">tRNA-uridine isomerase I</fullName>
    </alternativeName>
</protein>
<keyword evidence="3 4" id="KW-0413">Isomerase</keyword>
<gene>
    <name evidence="4 9" type="primary">truA</name>
    <name evidence="9" type="ORF">E0W69_012730</name>
</gene>
<reference evidence="9 10" key="1">
    <citation type="submission" date="2019-09" db="EMBL/GenBank/DDBJ databases">
        <title>Complete genome sequence of Arachidicoccus sp. B3-10 isolated from apple orchard soil.</title>
        <authorList>
            <person name="Kim H.S."/>
            <person name="Han K.-I."/>
            <person name="Suh M.K."/>
            <person name="Lee K.C."/>
            <person name="Eom M.K."/>
            <person name="Kim J.-S."/>
            <person name="Kang S.W."/>
            <person name="Sin Y."/>
            <person name="Lee J.-S."/>
        </authorList>
    </citation>
    <scope>NUCLEOTIDE SEQUENCE [LARGE SCALE GENOMIC DNA]</scope>
    <source>
        <strain evidence="9 10">B3-10</strain>
    </source>
</reference>
<feature type="domain" description="Pseudouridine synthase I TruA alpha/beta" evidence="8">
    <location>
        <begin position="140"/>
        <end position="241"/>
    </location>
</feature>
<dbReference type="GO" id="GO:0031119">
    <property type="term" value="P:tRNA pseudouridine synthesis"/>
    <property type="evidence" value="ECO:0007669"/>
    <property type="project" value="UniProtKB-UniRule"/>
</dbReference>
<name>A0A5P2G2R5_9BACT</name>
<dbReference type="GO" id="GO:0003723">
    <property type="term" value="F:RNA binding"/>
    <property type="evidence" value="ECO:0007669"/>
    <property type="project" value="InterPro"/>
</dbReference>
<accession>A0A5P2G2R5</accession>
<evidence type="ECO:0000313" key="9">
    <source>
        <dbReference type="EMBL" id="QES89487.1"/>
    </source>
</evidence>
<proteinExistence type="inferred from homology"/>
<feature type="active site" description="Nucleophile" evidence="4 5">
    <location>
        <position position="51"/>
    </location>
</feature>
<evidence type="ECO:0000256" key="7">
    <source>
        <dbReference type="RuleBase" id="RU003792"/>
    </source>
</evidence>
<dbReference type="InterPro" id="IPR020094">
    <property type="entry name" value="TruA/RsuA/RluB/E/F_N"/>
</dbReference>
<dbReference type="Gene3D" id="3.30.70.580">
    <property type="entry name" value="Pseudouridine synthase I, catalytic domain, N-terminal subdomain"/>
    <property type="match status" value="1"/>
</dbReference>
<dbReference type="InterPro" id="IPR020095">
    <property type="entry name" value="PsdUridine_synth_TruA_C"/>
</dbReference>
<comment type="subunit">
    <text evidence="4">Homodimer.</text>
</comment>
<evidence type="ECO:0000259" key="8">
    <source>
        <dbReference type="Pfam" id="PF01416"/>
    </source>
</evidence>
<evidence type="ECO:0000256" key="1">
    <source>
        <dbReference type="ARBA" id="ARBA00009375"/>
    </source>
</evidence>
<comment type="similarity">
    <text evidence="1 4 7">Belongs to the tRNA pseudouridine synthase TruA family.</text>
</comment>
<evidence type="ECO:0000256" key="2">
    <source>
        <dbReference type="ARBA" id="ARBA00022694"/>
    </source>
</evidence>
<evidence type="ECO:0000256" key="5">
    <source>
        <dbReference type="PIRSR" id="PIRSR001430-1"/>
    </source>
</evidence>
<dbReference type="PANTHER" id="PTHR11142:SF0">
    <property type="entry name" value="TRNA PSEUDOURIDINE SYNTHASE-LIKE 1"/>
    <property type="match status" value="1"/>
</dbReference>
<keyword evidence="2 4" id="KW-0819">tRNA processing</keyword>